<accession>A0A1E5QEK0</accession>
<organism evidence="1">
    <name type="scientific">Desertifilum tharense IPPAS B-1220</name>
    <dbReference type="NCBI Taxonomy" id="1781255"/>
    <lineage>
        <taxon>Bacteria</taxon>
        <taxon>Bacillati</taxon>
        <taxon>Cyanobacteriota</taxon>
        <taxon>Cyanophyceae</taxon>
        <taxon>Desertifilales</taxon>
        <taxon>Desertifilaceae</taxon>
        <taxon>Desertifilum</taxon>
    </lineage>
</organism>
<name>A0A1E5QEK0_9CYAN</name>
<proteinExistence type="predicted"/>
<protein>
    <submittedName>
        <fullName evidence="1">Uncharacterized protein</fullName>
    </submittedName>
</protein>
<sequence>MRFSNCFAEVRIPGGTVAPANRQPTVAIGLLASLKEQFPERFKSEFRTEFDSETSDRSANAIACGNRSAGMASSRFCQRKLPLAIARIWSASFQFVAINLNYKAWVPHPVAILAES</sequence>
<dbReference type="EMBL" id="MJGC01000099">
    <property type="protein sequence ID" value="OEJ73078.1"/>
    <property type="molecule type" value="Genomic_DNA"/>
</dbReference>
<gene>
    <name evidence="1" type="ORF">BH720_21225</name>
</gene>
<evidence type="ECO:0000313" key="1">
    <source>
        <dbReference type="EMBL" id="OEJ73078.1"/>
    </source>
</evidence>
<reference evidence="1" key="1">
    <citation type="submission" date="2016-09" db="EMBL/GenBank/DDBJ databases">
        <title>Draft genome of thermotolerant cyanobacterium Desertifilum sp. strain IPPAS B-1220.</title>
        <authorList>
            <person name="Sinetova M.A."/>
            <person name="Bolakhan K."/>
            <person name="Zayadan B.K."/>
            <person name="Mironov K.S."/>
            <person name="Ustinova V."/>
            <person name="Kupriyanova E.V."/>
            <person name="Sidorov R.A."/>
            <person name="Skrypnik A.N."/>
            <person name="Gogoleva N.E."/>
            <person name="Gogolev Y.V."/>
            <person name="Los D.A."/>
        </authorList>
    </citation>
    <scope>NUCLEOTIDE SEQUENCE [LARGE SCALE GENOMIC DNA]</scope>
    <source>
        <strain evidence="1">IPPAS B-1220</strain>
    </source>
</reference>
<dbReference type="STRING" id="1781255.BH720_21225"/>
<dbReference type="AlphaFoldDB" id="A0A1E5QEK0"/>
<comment type="caution">
    <text evidence="1">The sequence shown here is derived from an EMBL/GenBank/DDBJ whole genome shotgun (WGS) entry which is preliminary data.</text>
</comment>